<evidence type="ECO:0000256" key="6">
    <source>
        <dbReference type="ARBA" id="ARBA00023014"/>
    </source>
</evidence>
<gene>
    <name evidence="8" type="ORF">NITINOP_2259</name>
</gene>
<evidence type="ECO:0000256" key="1">
    <source>
        <dbReference type="ARBA" id="ARBA00001966"/>
    </source>
</evidence>
<keyword evidence="4" id="KW-0479">Metal-binding</keyword>
<dbReference type="Gene3D" id="3.20.20.70">
    <property type="entry name" value="Aldolase class I"/>
    <property type="match status" value="1"/>
</dbReference>
<dbReference type="SUPFAM" id="SSF102114">
    <property type="entry name" value="Radical SAM enzymes"/>
    <property type="match status" value="1"/>
</dbReference>
<dbReference type="AlphaFoldDB" id="A0A0S4KTX6"/>
<dbReference type="KEGG" id="nio:NITINOP_2259"/>
<dbReference type="PANTHER" id="PTHR11228:SF7">
    <property type="entry name" value="PQQA PEPTIDE CYCLASE"/>
    <property type="match status" value="1"/>
</dbReference>
<dbReference type="RefSeq" id="WP_062487985.1">
    <property type="nucleotide sequence ID" value="NZ_LN885086.1"/>
</dbReference>
<keyword evidence="5" id="KW-0408">Iron</keyword>
<evidence type="ECO:0000256" key="2">
    <source>
        <dbReference type="ARBA" id="ARBA00022485"/>
    </source>
</evidence>
<dbReference type="SFLD" id="SFLDG01067">
    <property type="entry name" value="SPASM/twitch_domain_containing"/>
    <property type="match status" value="1"/>
</dbReference>
<feature type="domain" description="Radical SAM core" evidence="7">
    <location>
        <begin position="23"/>
        <end position="246"/>
    </location>
</feature>
<evidence type="ECO:0000259" key="7">
    <source>
        <dbReference type="PROSITE" id="PS51918"/>
    </source>
</evidence>
<organism evidence="8 9">
    <name type="scientific">Candidatus Nitrospira inopinata</name>
    <dbReference type="NCBI Taxonomy" id="1715989"/>
    <lineage>
        <taxon>Bacteria</taxon>
        <taxon>Pseudomonadati</taxon>
        <taxon>Nitrospirota</taxon>
        <taxon>Nitrospiria</taxon>
        <taxon>Nitrospirales</taxon>
        <taxon>Nitrospiraceae</taxon>
        <taxon>Nitrospira</taxon>
    </lineage>
</organism>
<dbReference type="STRING" id="1715989.NITINOP_2259"/>
<evidence type="ECO:0000256" key="4">
    <source>
        <dbReference type="ARBA" id="ARBA00022723"/>
    </source>
</evidence>
<dbReference type="GO" id="GO:0003824">
    <property type="term" value="F:catalytic activity"/>
    <property type="evidence" value="ECO:0007669"/>
    <property type="project" value="InterPro"/>
</dbReference>
<dbReference type="Pfam" id="PF04055">
    <property type="entry name" value="Radical_SAM"/>
    <property type="match status" value="1"/>
</dbReference>
<dbReference type="InterPro" id="IPR050377">
    <property type="entry name" value="Radical_SAM_PqqE_MftC-like"/>
</dbReference>
<dbReference type="InterPro" id="IPR013785">
    <property type="entry name" value="Aldolase_TIM"/>
</dbReference>
<dbReference type="InterPro" id="IPR023885">
    <property type="entry name" value="4Fe4S-binding_SPASM_dom"/>
</dbReference>
<dbReference type="CDD" id="cd01335">
    <property type="entry name" value="Radical_SAM"/>
    <property type="match status" value="1"/>
</dbReference>
<evidence type="ECO:0000313" key="8">
    <source>
        <dbReference type="EMBL" id="CUQ67231.1"/>
    </source>
</evidence>
<dbReference type="PANTHER" id="PTHR11228">
    <property type="entry name" value="RADICAL SAM DOMAIN PROTEIN"/>
    <property type="match status" value="1"/>
</dbReference>
<keyword evidence="2" id="KW-0004">4Fe-4S</keyword>
<protein>
    <submittedName>
        <fullName evidence="8">Radical SAM domain protein</fullName>
    </submittedName>
</protein>
<dbReference type="InterPro" id="IPR007197">
    <property type="entry name" value="rSAM"/>
</dbReference>
<keyword evidence="9" id="KW-1185">Reference proteome</keyword>
<dbReference type="SFLD" id="SFLDS00029">
    <property type="entry name" value="Radical_SAM"/>
    <property type="match status" value="1"/>
</dbReference>
<dbReference type="EMBL" id="LN885086">
    <property type="protein sequence ID" value="CUQ67231.1"/>
    <property type="molecule type" value="Genomic_DNA"/>
</dbReference>
<dbReference type="Proteomes" id="UP000066284">
    <property type="component" value="Chromosome 1"/>
</dbReference>
<dbReference type="SFLD" id="SFLDG01387">
    <property type="entry name" value="BtrN-like_SPASM_domain_contain"/>
    <property type="match status" value="1"/>
</dbReference>
<dbReference type="GO" id="GO:0051536">
    <property type="term" value="F:iron-sulfur cluster binding"/>
    <property type="evidence" value="ECO:0007669"/>
    <property type="project" value="UniProtKB-KW"/>
</dbReference>
<keyword evidence="6" id="KW-0411">Iron-sulfur</keyword>
<evidence type="ECO:0000256" key="3">
    <source>
        <dbReference type="ARBA" id="ARBA00022691"/>
    </source>
</evidence>
<evidence type="ECO:0000256" key="5">
    <source>
        <dbReference type="ARBA" id="ARBA00023004"/>
    </source>
</evidence>
<accession>A0A0S4KTX6</accession>
<reference evidence="9" key="1">
    <citation type="submission" date="2015-09" db="EMBL/GenBank/DDBJ databases">
        <authorList>
            <person name="Daims H."/>
        </authorList>
    </citation>
    <scope>NUCLEOTIDE SEQUENCE [LARGE SCALE GENOMIC DNA]</scope>
</reference>
<dbReference type="GO" id="GO:0046872">
    <property type="term" value="F:metal ion binding"/>
    <property type="evidence" value="ECO:0007669"/>
    <property type="project" value="UniProtKB-KW"/>
</dbReference>
<dbReference type="InterPro" id="IPR034391">
    <property type="entry name" value="AdoMet-like_SPASM_containing"/>
</dbReference>
<comment type="cofactor">
    <cofactor evidence="1">
        <name>[4Fe-4S] cluster</name>
        <dbReference type="ChEBI" id="CHEBI:49883"/>
    </cofactor>
</comment>
<dbReference type="OrthoDB" id="9782387at2"/>
<sequence length="342" mass="39236">MKAQLKPRINLDHRTPLQDVIPLSTPMVLFVDPVDTCNFRCTFCPTGDRELIKSTGRWQGRMSLDLFKKIIDDLAEFEQPIKVLRLYKEGEPLLHTQFAEMVWYAKRSGRVEYIDTTTNGYLLSPERVGPILDAGIDRINISVDGMSSEQFWRFTKTRVDFEKYVENIRHLYERKGSCEICIKIPGDILSDDDKQRFFDTFGDYADRISIENFAPCWPEFDVEARSGIAITEGIYGNPIKEVSVCPYIFYSMAVNTDGTVSLCFLDWARKLVIGDTRLQSLKSIWDGESMHRHRVAHLKGRRKDNPTCADCGQLSHCLPDDIDAYAASLLTRIERPQKTGSR</sequence>
<proteinExistence type="predicted"/>
<dbReference type="InterPro" id="IPR058240">
    <property type="entry name" value="rSAM_sf"/>
</dbReference>
<dbReference type="Pfam" id="PF13186">
    <property type="entry name" value="SPASM"/>
    <property type="match status" value="1"/>
</dbReference>
<keyword evidence="3" id="KW-0949">S-adenosyl-L-methionine</keyword>
<name>A0A0S4KTX6_9BACT</name>
<evidence type="ECO:0000313" key="9">
    <source>
        <dbReference type="Proteomes" id="UP000066284"/>
    </source>
</evidence>
<dbReference type="PROSITE" id="PS51918">
    <property type="entry name" value="RADICAL_SAM"/>
    <property type="match status" value="1"/>
</dbReference>